<feature type="compositionally biased region" description="Low complexity" evidence="16">
    <location>
        <begin position="32"/>
        <end position="54"/>
    </location>
</feature>
<dbReference type="CDD" id="cd05509">
    <property type="entry name" value="Bromo_gcn5_like"/>
    <property type="match status" value="1"/>
</dbReference>
<dbReference type="CDD" id="cd15559">
    <property type="entry name" value="PHD1_BPTF"/>
    <property type="match status" value="1"/>
</dbReference>
<dbReference type="PANTHER" id="PTHR45975:SF2">
    <property type="entry name" value="NUCLEOSOME-REMODELING FACTOR SUBUNIT BPTF"/>
    <property type="match status" value="1"/>
</dbReference>
<evidence type="ECO:0000256" key="11">
    <source>
        <dbReference type="ARBA" id="ARBA00023163"/>
    </source>
</evidence>
<feature type="compositionally biased region" description="Low complexity" evidence="16">
    <location>
        <begin position="1353"/>
        <end position="1364"/>
    </location>
</feature>
<dbReference type="InterPro" id="IPR038028">
    <property type="entry name" value="BPTF"/>
</dbReference>
<feature type="region of interest" description="Disordered" evidence="16">
    <location>
        <begin position="1064"/>
        <end position="1093"/>
    </location>
</feature>
<dbReference type="InterPro" id="IPR018359">
    <property type="entry name" value="Bromodomain_CS"/>
</dbReference>
<evidence type="ECO:0000256" key="5">
    <source>
        <dbReference type="ARBA" id="ARBA00022771"/>
    </source>
</evidence>
<dbReference type="Pfam" id="PF15613">
    <property type="entry name" value="WSD"/>
    <property type="match status" value="1"/>
</dbReference>
<dbReference type="InterPro" id="IPR001965">
    <property type="entry name" value="Znf_PHD"/>
</dbReference>
<protein>
    <recommendedName>
        <fullName evidence="22">Nucleosome-remodeling factor subunit BPTF</fullName>
    </recommendedName>
</protein>
<evidence type="ECO:0000259" key="17">
    <source>
        <dbReference type="PROSITE" id="PS50014"/>
    </source>
</evidence>
<evidence type="ECO:0000256" key="12">
    <source>
        <dbReference type="ARBA" id="ARBA00023242"/>
    </source>
</evidence>
<feature type="region of interest" description="Disordered" evidence="16">
    <location>
        <begin position="95"/>
        <end position="121"/>
    </location>
</feature>
<feature type="domain" description="PHD-type" evidence="18">
    <location>
        <begin position="2482"/>
        <end position="2549"/>
    </location>
</feature>
<dbReference type="InterPro" id="IPR018501">
    <property type="entry name" value="DDT_dom"/>
</dbReference>
<feature type="region of interest" description="Disordered" evidence="16">
    <location>
        <begin position="1634"/>
        <end position="1660"/>
    </location>
</feature>
<evidence type="ECO:0000313" key="20">
    <source>
        <dbReference type="EMBL" id="KAK6187583.1"/>
    </source>
</evidence>
<feature type="compositionally biased region" description="Basic residues" evidence="16">
    <location>
        <begin position="1"/>
        <end position="12"/>
    </location>
</feature>
<evidence type="ECO:0000256" key="6">
    <source>
        <dbReference type="ARBA" id="ARBA00022833"/>
    </source>
</evidence>
<evidence type="ECO:0000313" key="21">
    <source>
        <dbReference type="Proteomes" id="UP001347796"/>
    </source>
</evidence>
<feature type="compositionally biased region" description="Basic and acidic residues" evidence="16">
    <location>
        <begin position="1385"/>
        <end position="1394"/>
    </location>
</feature>
<feature type="region of interest" description="Disordered" evidence="16">
    <location>
        <begin position="1"/>
        <end position="69"/>
    </location>
</feature>
<dbReference type="Pfam" id="PF00439">
    <property type="entry name" value="Bromodomain"/>
    <property type="match status" value="1"/>
</dbReference>
<evidence type="ECO:0000256" key="2">
    <source>
        <dbReference type="ARBA" id="ARBA00022553"/>
    </source>
</evidence>
<feature type="compositionally biased region" description="Low complexity" evidence="16">
    <location>
        <begin position="606"/>
        <end position="629"/>
    </location>
</feature>
<dbReference type="Pfam" id="PF00628">
    <property type="entry name" value="PHD"/>
    <property type="match status" value="3"/>
</dbReference>
<feature type="region of interest" description="Disordered" evidence="16">
    <location>
        <begin position="1322"/>
        <end position="1399"/>
    </location>
</feature>
<keyword evidence="21" id="KW-1185">Reference proteome</keyword>
<keyword evidence="8" id="KW-0805">Transcription regulation</keyword>
<dbReference type="Gene3D" id="3.30.40.10">
    <property type="entry name" value="Zinc/RING finger domain, C3HC4 (zinc finger)"/>
    <property type="match status" value="3"/>
</dbReference>
<dbReference type="SMART" id="SM00249">
    <property type="entry name" value="PHD"/>
    <property type="match status" value="3"/>
</dbReference>
<dbReference type="PANTHER" id="PTHR45975">
    <property type="entry name" value="NUCLEOSOME-REMODELING FACTOR SUBUNIT BPTF"/>
    <property type="match status" value="1"/>
</dbReference>
<dbReference type="GO" id="GO:0006338">
    <property type="term" value="P:chromatin remodeling"/>
    <property type="evidence" value="ECO:0007669"/>
    <property type="project" value="UniProtKB-ARBA"/>
</dbReference>
<feature type="region of interest" description="Disordered" evidence="16">
    <location>
        <begin position="606"/>
        <end position="638"/>
    </location>
</feature>
<feature type="compositionally biased region" description="Low complexity" evidence="16">
    <location>
        <begin position="1906"/>
        <end position="1918"/>
    </location>
</feature>
<keyword evidence="4" id="KW-0677">Repeat</keyword>
<dbReference type="InterPro" id="IPR028941">
    <property type="entry name" value="WHIM2_dom"/>
</dbReference>
<dbReference type="InterPro" id="IPR036427">
    <property type="entry name" value="Bromodomain-like_sf"/>
</dbReference>
<dbReference type="GO" id="GO:0016589">
    <property type="term" value="C:NURF complex"/>
    <property type="evidence" value="ECO:0007669"/>
    <property type="project" value="InterPro"/>
</dbReference>
<dbReference type="EMBL" id="JAZGQO010000004">
    <property type="protein sequence ID" value="KAK6187583.1"/>
    <property type="molecule type" value="Genomic_DNA"/>
</dbReference>
<dbReference type="GO" id="GO:0045944">
    <property type="term" value="P:positive regulation of transcription by RNA polymerase II"/>
    <property type="evidence" value="ECO:0007669"/>
    <property type="project" value="UniProtKB-ARBA"/>
</dbReference>
<dbReference type="SMART" id="SM00297">
    <property type="entry name" value="BROMO"/>
    <property type="match status" value="1"/>
</dbReference>
<evidence type="ECO:0000256" key="4">
    <source>
        <dbReference type="ARBA" id="ARBA00022737"/>
    </source>
</evidence>
<evidence type="ECO:0000259" key="18">
    <source>
        <dbReference type="PROSITE" id="PS50016"/>
    </source>
</evidence>
<dbReference type="Proteomes" id="UP001347796">
    <property type="component" value="Unassembled WGS sequence"/>
</dbReference>
<dbReference type="InterPro" id="IPR013083">
    <property type="entry name" value="Znf_RING/FYVE/PHD"/>
</dbReference>
<dbReference type="PROSITE" id="PS50014">
    <property type="entry name" value="BROMODOMAIN_2"/>
    <property type="match status" value="1"/>
</dbReference>
<dbReference type="FunFam" id="3.30.40.10:FF:000048">
    <property type="entry name" value="nucleosome-remodeling factor subunit BPTF isoform X1"/>
    <property type="match status" value="1"/>
</dbReference>
<feature type="compositionally biased region" description="Polar residues" evidence="16">
    <location>
        <begin position="1930"/>
        <end position="1946"/>
    </location>
</feature>
<dbReference type="SMART" id="SM00571">
    <property type="entry name" value="DDT"/>
    <property type="match status" value="1"/>
</dbReference>
<dbReference type="PROSITE" id="PS50016">
    <property type="entry name" value="ZF_PHD_2"/>
    <property type="match status" value="2"/>
</dbReference>
<feature type="region of interest" description="Disordered" evidence="16">
    <location>
        <begin position="497"/>
        <end position="560"/>
    </location>
</feature>
<feature type="region of interest" description="Disordered" evidence="16">
    <location>
        <begin position="2158"/>
        <end position="2184"/>
    </location>
</feature>
<feature type="compositionally biased region" description="Low complexity" evidence="16">
    <location>
        <begin position="550"/>
        <end position="560"/>
    </location>
</feature>
<feature type="coiled-coil region" evidence="15">
    <location>
        <begin position="2305"/>
        <end position="2343"/>
    </location>
</feature>
<feature type="compositionally biased region" description="Basic and acidic residues" evidence="16">
    <location>
        <begin position="497"/>
        <end position="540"/>
    </location>
</feature>
<feature type="region of interest" description="Disordered" evidence="16">
    <location>
        <begin position="1029"/>
        <end position="1052"/>
    </location>
</feature>
<feature type="compositionally biased region" description="Basic and acidic residues" evidence="16">
    <location>
        <begin position="1080"/>
        <end position="1093"/>
    </location>
</feature>
<accession>A0AAN8K8G2</accession>
<evidence type="ECO:0000256" key="3">
    <source>
        <dbReference type="ARBA" id="ARBA00022723"/>
    </source>
</evidence>
<keyword evidence="9 15" id="KW-0175">Coiled coil</keyword>
<dbReference type="PROSITE" id="PS00633">
    <property type="entry name" value="BROMODOMAIN_1"/>
    <property type="match status" value="1"/>
</dbReference>
<feature type="region of interest" description="Disordered" evidence="16">
    <location>
        <begin position="685"/>
        <end position="732"/>
    </location>
</feature>
<feature type="compositionally biased region" description="Acidic residues" evidence="16">
    <location>
        <begin position="111"/>
        <end position="121"/>
    </location>
</feature>
<evidence type="ECO:0000256" key="15">
    <source>
        <dbReference type="SAM" id="Coils"/>
    </source>
</evidence>
<keyword evidence="12" id="KW-0539">Nucleus</keyword>
<feature type="coiled-coil region" evidence="15">
    <location>
        <begin position="1696"/>
        <end position="1727"/>
    </location>
</feature>
<evidence type="ECO:0000259" key="19">
    <source>
        <dbReference type="PROSITE" id="PS50827"/>
    </source>
</evidence>
<sequence>MSTRSRRARGRPPKTPLSNNRTNFLRKPKAFSSGTDSNSRSSTPLSGSPSSYFSKGNGRSLRAKNRETGHRIRQYISHVGFLDEDDDRSVSSLADLEADRSSDITTGDCNPMDEDNSDEPYDDTIDDAVSDYSEDSFSTVSSSVSRRRLFQRRPRTPDVPDDVEIPELILPSSSKDLLIPNEHVMLAVSVYEVLRHFRIIMRISPFTFEDFLAALLSDEQCTLLAEIHICLIKALLREEDSNSTTFGPHDLKDSVNIALYFTDGMTWPESVRAYLDSDTHPEFRRVLPILENPDFPFVSYEDKLIVLNTLTNLFLATNKVREEITNEGNIRYDDHCRNCHKLGDLLCCETCSAVYHLACVDPPLEEVPDDDWLCNVCRAHQVKGVTDCISEAEKSGLLCRQEPIGYDRHGRKYWFLTKRIIVESPDECWYYSTKAQLEELLFAIDCEEWEKDLALAIEEMKEDILKQMNITEELTNTARGNRKSFLELENSNIEKARTERTLKKAQEESERLAKAEEEKQKELEEKEKKLMEEQEEKMEVSSESITEVENTTSSAQSTTVTTASAVLTNTSDSRDESQTVTTQITTTITSTTTETTETTIVTETSAIQSENSNTVVNDQSNNNNSATTEAETKEDDKPKAKIVTLQSLLPNATKGTVLKLDEKRDGTQGKTVLFVNREGGKVTLSVAPQSKAGENTEKSENSLSVTQSTSTTTSALFESRKMLTRSKTGSLTPKQFTDSITSTTTSVKSAHKSSSDDVLVINKDGEITRISRNKTTSAVAVTQSEYFRLGNEGNYKMFQNQYSTNTLALNKHQHNEDRDKRRHLSHKFSMTPLSEFKWNGTVHGNRILTVSTLRLSITQLENNIPTPFLHPNWPIHRQNWQKAVHMCQNPQDFGLALAILEACIKPVVCNPVWSDHLGHCRLQRITGTDKEEIKKKEKEIRRRTEEEYEGRPAVWIKYPLGLKHQVWKMKGEEYRVTLSNGWQWLSAARTCQYVSQDSVGLRSVAQRIRQRKIKEAKAAKLNKIKNKKLESSSSATEIKSEEKMDVAASKTSEQLENLNVKMEVDESKSSEQLDSSGVKIGDEDIKSSEQLDNSDVKMEVDNDKVTSVTNAQESESKLVVKKEEVASSDTTENKNVVMKVNNAINTDKEENKDNDLKEDLSFTEEDVKEVLKHLPPKVDVEVVDVSQSLLQRTYYQKYTKPYSRLDLLLEKRQKQEEWESKQRQALNQQIAWKIKMEKEKAAQATDKSAAKKLPQLFKMINGDVSEPSPFSEEGDNYVCYSLLCRTKGKSFCYSPLCRLKSKKATNKLSSLKIMKSLVKSEVVEDEDSQASLPPSMQEEEEIDVEGDKDGEKSNSSASSNLLNSIKTSPSTSSDTVNTSIPVPRTADETSDKKTIVISGGNTESASKTLVSLSSATKPTPTPISSSAISLLASKGVNINQAQQALQAAIAKMSVEELASKLPPIRKTNAKFKLARFTKIGKRKGTKKASLPVCQKFQTSHKKKSIFVLERSELRLMSRKGGMREASGFNYNCKMNNVLWPYPCHRPWFKTAWRYRTQTIKTLAAAALQLRILWACIRWDDMSIKPPAGGTNTVSTETEITTTELLKRRDVGLFGLRSEFQVRKIVVPIGVTSQPKEKYTPQRSGLRERKRAESPKLTEPSVTEDWVPEETLELWEIKQFGEKLEKQRAAIQEKITVNTTQQTAAQIKERMEQTLKQQRLVMQQKRLQEANGKVVTSTPTTVTTSIVTLSSSAGLKTPIKTVTLSTPASTSATGTPTTIRHLQPKTIIASSGIIGNTTIRPGMKLQLPSSTLTLRPASSGITLAPKPGTITTSTTGATTAKIIVPSQTQSPKVAIRPQVVAQGSPGQVQSVQIIQGPQGQLQVRGLLPGQQIIRLPDGRLQLISLSSSSTGTTSSTTSSPIQLRQGMSVRPQGTVSTPNLTPSSTAPQPTRVILPGGSAAASLASGSLGVVSSNTITLPAKPAGTSLLATNPSGTKTTILTPSIAKIISKPVTAVQQIVQPTVSSAQVVTPTATTLKSPLTSPLVVKTVTNPSGIKTFTSPTLIKAITSSTGIKTIVTSPQQVTKTILSPPGIRTALPTQVIKTSLASPVISTVATPVQQTTTPVVQKQDATPPVVTAASATATPVSTGASLSTITIPGTPTTLLQQPRVPLAPSTSTPGTSALNPQKYAITPQVLQQVVRQALMQNQTPEIQSKLLAMQRQIQQQQDKPPVVPVVAAQQPASSLQNRDRQLQTQFQQQLHNKQQQLQQAQALESARKVKTLNPDEKEALNRLIIVGNTLKGILDKIEKEEKIEQKRQRKMESVEEKQKRITAAKQQGALLKQKEVLKKEILRKRSLMEKNLQQEIQLEIAGQVKKKKASPTKITTPITPHPQHLPSASQIIRQPVAVPLAETDSNHQPSKKKKQKLISTGISKAFNPKERLYCICKTPYDDTKFYIGCDLCSNWFHGSCVGITEDQANIIDSYMCTDCRKQKENTSEELYCLCKTPYDESQFYVGCDRCQDWFHGGCVGISKTEADNLETYICPNCQKKEKDDPIAMKILTDKEYESLYRLLRSLKIHKMAWPFLRPVDPKTVPDYYQVIKDPMDLSIIETRVHSKSYQRLSDFVRDVTKIFDNCRYYNPTGTPFYQCAEVLETYFVQKLKSMHEKFS</sequence>
<keyword evidence="2" id="KW-0597">Phosphoprotein</keyword>
<keyword evidence="3" id="KW-0479">Metal-binding</keyword>
<evidence type="ECO:0000256" key="8">
    <source>
        <dbReference type="ARBA" id="ARBA00023015"/>
    </source>
</evidence>
<dbReference type="CDD" id="cd15560">
    <property type="entry name" value="PHD2_3_BPTF"/>
    <property type="match status" value="2"/>
</dbReference>
<comment type="caution">
    <text evidence="20">The sequence shown here is derived from an EMBL/GenBank/DDBJ whole genome shotgun (WGS) entry which is preliminary data.</text>
</comment>
<feature type="compositionally biased region" description="Polar residues" evidence="16">
    <location>
        <begin position="1365"/>
        <end position="1380"/>
    </location>
</feature>
<dbReference type="Gene3D" id="1.20.920.10">
    <property type="entry name" value="Bromodomain-like"/>
    <property type="match status" value="1"/>
</dbReference>
<evidence type="ECO:0000256" key="16">
    <source>
        <dbReference type="SAM" id="MobiDB-lite"/>
    </source>
</evidence>
<dbReference type="InterPro" id="IPR019787">
    <property type="entry name" value="Znf_PHD-finger"/>
</dbReference>
<evidence type="ECO:0000256" key="9">
    <source>
        <dbReference type="ARBA" id="ARBA00023054"/>
    </source>
</evidence>
<evidence type="ECO:0000256" key="10">
    <source>
        <dbReference type="ARBA" id="ARBA00023117"/>
    </source>
</evidence>
<keyword evidence="5 14" id="KW-0863">Zinc-finger</keyword>
<reference evidence="20 21" key="1">
    <citation type="submission" date="2024-01" db="EMBL/GenBank/DDBJ databases">
        <title>The genome of the rayed Mediterranean limpet Patella caerulea (Linnaeus, 1758).</title>
        <authorList>
            <person name="Anh-Thu Weber A."/>
            <person name="Halstead-Nussloch G."/>
        </authorList>
    </citation>
    <scope>NUCLEOTIDE SEQUENCE [LARGE SCALE GENOMIC DNA]</scope>
    <source>
        <strain evidence="20">AATW-2023a</strain>
        <tissue evidence="20">Whole specimen</tissue>
    </source>
</reference>
<evidence type="ECO:0000256" key="7">
    <source>
        <dbReference type="ARBA" id="ARBA00022853"/>
    </source>
</evidence>
<evidence type="ECO:0000256" key="1">
    <source>
        <dbReference type="ARBA" id="ARBA00004123"/>
    </source>
</evidence>
<dbReference type="InterPro" id="IPR001487">
    <property type="entry name" value="Bromodomain"/>
</dbReference>
<feature type="domain" description="PHD-type" evidence="18">
    <location>
        <begin position="333"/>
        <end position="380"/>
    </location>
</feature>
<feature type="domain" description="DDT" evidence="19">
    <location>
        <begin position="181"/>
        <end position="241"/>
    </location>
</feature>
<comment type="subcellular location">
    <subcellularLocation>
        <location evidence="1">Nucleus</location>
    </subcellularLocation>
</comment>
<keyword evidence="6" id="KW-0862">Zinc</keyword>
<keyword evidence="7" id="KW-0156">Chromatin regulator</keyword>
<dbReference type="SUPFAM" id="SSF57903">
    <property type="entry name" value="FYVE/PHD zinc finger"/>
    <property type="match status" value="3"/>
</dbReference>
<dbReference type="SUPFAM" id="SSF47370">
    <property type="entry name" value="Bromodomain"/>
    <property type="match status" value="1"/>
</dbReference>
<dbReference type="Pfam" id="PF02791">
    <property type="entry name" value="DDT"/>
    <property type="match status" value="1"/>
</dbReference>
<keyword evidence="11" id="KW-0804">Transcription</keyword>
<dbReference type="GO" id="GO:0008270">
    <property type="term" value="F:zinc ion binding"/>
    <property type="evidence" value="ECO:0007669"/>
    <property type="project" value="UniProtKB-KW"/>
</dbReference>
<dbReference type="InterPro" id="IPR011011">
    <property type="entry name" value="Znf_FYVE_PHD"/>
</dbReference>
<dbReference type="GO" id="GO:0045892">
    <property type="term" value="P:negative regulation of DNA-templated transcription"/>
    <property type="evidence" value="ECO:0007669"/>
    <property type="project" value="UniProtKB-ARBA"/>
</dbReference>
<feature type="compositionally biased region" description="Low complexity" evidence="16">
    <location>
        <begin position="702"/>
        <end position="714"/>
    </location>
</feature>
<feature type="domain" description="Bromo" evidence="17">
    <location>
        <begin position="2576"/>
        <end position="2646"/>
    </location>
</feature>
<dbReference type="PROSITE" id="PS01359">
    <property type="entry name" value="ZF_PHD_1"/>
    <property type="match status" value="1"/>
</dbReference>
<gene>
    <name evidence="20" type="ORF">SNE40_005577</name>
</gene>
<name>A0AAN8K8G2_PATCE</name>
<organism evidence="20 21">
    <name type="scientific">Patella caerulea</name>
    <name type="common">Rayed Mediterranean limpet</name>
    <dbReference type="NCBI Taxonomy" id="87958"/>
    <lineage>
        <taxon>Eukaryota</taxon>
        <taxon>Metazoa</taxon>
        <taxon>Spiralia</taxon>
        <taxon>Lophotrochozoa</taxon>
        <taxon>Mollusca</taxon>
        <taxon>Gastropoda</taxon>
        <taxon>Patellogastropoda</taxon>
        <taxon>Patelloidea</taxon>
        <taxon>Patellidae</taxon>
        <taxon>Patella</taxon>
    </lineage>
</organism>
<evidence type="ECO:0008006" key="22">
    <source>
        <dbReference type="Google" id="ProtNLM"/>
    </source>
</evidence>
<feature type="region of interest" description="Disordered" evidence="16">
    <location>
        <begin position="1906"/>
        <end position="1946"/>
    </location>
</feature>
<feature type="compositionally biased region" description="Low complexity" evidence="16">
    <location>
        <begin position="2158"/>
        <end position="2167"/>
    </location>
</feature>
<keyword evidence="10 13" id="KW-0103">Bromodomain</keyword>
<proteinExistence type="predicted"/>
<dbReference type="PROSITE" id="PS50827">
    <property type="entry name" value="DDT"/>
    <property type="match status" value="1"/>
</dbReference>
<dbReference type="GO" id="GO:0000978">
    <property type="term" value="F:RNA polymerase II cis-regulatory region sequence-specific DNA binding"/>
    <property type="evidence" value="ECO:0007669"/>
    <property type="project" value="TreeGrafter"/>
</dbReference>
<feature type="compositionally biased region" description="Basic and acidic residues" evidence="16">
    <location>
        <begin position="1634"/>
        <end position="1655"/>
    </location>
</feature>
<evidence type="ECO:0000256" key="14">
    <source>
        <dbReference type="PROSITE-ProRule" id="PRU00146"/>
    </source>
</evidence>
<feature type="compositionally biased region" description="Polar residues" evidence="16">
    <location>
        <begin position="2173"/>
        <end position="2184"/>
    </location>
</feature>
<evidence type="ECO:0000256" key="13">
    <source>
        <dbReference type="PROSITE-ProRule" id="PRU00035"/>
    </source>
</evidence>
<dbReference type="PRINTS" id="PR00503">
    <property type="entry name" value="BROMODOMAIN"/>
</dbReference>
<dbReference type="InterPro" id="IPR019786">
    <property type="entry name" value="Zinc_finger_PHD-type_CS"/>
</dbReference>
<dbReference type="FunFam" id="3.30.40.10:FF:000036">
    <property type="entry name" value="nucleosome-remodeling factor subunit BPTF isoform X1"/>
    <property type="match status" value="1"/>
</dbReference>